<evidence type="ECO:0008006" key="3">
    <source>
        <dbReference type="Google" id="ProtNLM"/>
    </source>
</evidence>
<protein>
    <recommendedName>
        <fullName evidence="3">Helix-turn-helix domain-containing protein</fullName>
    </recommendedName>
</protein>
<sequence>MLIRTHSLNPYYRFMITNHKIQKSPFFLSPQLPLKWVLELSKLNSTAFKVGTIVAYLVILLKKREISLTSKKLMEFGVSADQKKRALKDLENSGLISQRSLHGKNPIVRVNFIGEYSWQEDKLPN</sequence>
<evidence type="ECO:0000313" key="2">
    <source>
        <dbReference type="Proteomes" id="UP000226525"/>
    </source>
</evidence>
<name>A0A2D6YFY1_9DELT</name>
<organism evidence="1 2">
    <name type="scientific">SAR324 cluster bacterium</name>
    <dbReference type="NCBI Taxonomy" id="2024889"/>
    <lineage>
        <taxon>Bacteria</taxon>
        <taxon>Deltaproteobacteria</taxon>
        <taxon>SAR324 cluster</taxon>
    </lineage>
</organism>
<comment type="caution">
    <text evidence="1">The sequence shown here is derived from an EMBL/GenBank/DDBJ whole genome shotgun (WGS) entry which is preliminary data.</text>
</comment>
<dbReference type="EMBL" id="NZEX01000012">
    <property type="protein sequence ID" value="MAH62050.1"/>
    <property type="molecule type" value="Genomic_DNA"/>
</dbReference>
<proteinExistence type="predicted"/>
<reference evidence="2" key="1">
    <citation type="submission" date="2017-09" db="EMBL/GenBank/DDBJ databases">
        <title>The Reconstruction of 2,631 Draft Metagenome-Assembled Genomes from the Global Oceans.</title>
        <authorList>
            <person name="Tully B.J."/>
            <person name="Graham E.D."/>
            <person name="Heidelberg J.F."/>
        </authorList>
    </citation>
    <scope>NUCLEOTIDE SEQUENCE [LARGE SCALE GENOMIC DNA]</scope>
</reference>
<dbReference type="AlphaFoldDB" id="A0A2D6YFY1"/>
<dbReference type="Proteomes" id="UP000226525">
    <property type="component" value="Unassembled WGS sequence"/>
</dbReference>
<evidence type="ECO:0000313" key="1">
    <source>
        <dbReference type="EMBL" id="MAH62050.1"/>
    </source>
</evidence>
<gene>
    <name evidence="1" type="ORF">CMN54_01110</name>
</gene>
<accession>A0A2D6YFY1</accession>